<dbReference type="InterPro" id="IPR018698">
    <property type="entry name" value="VWA-like_dom"/>
</dbReference>
<dbReference type="PANTHER" id="PTHR38730">
    <property type="entry name" value="SLL7028 PROTEIN"/>
    <property type="match status" value="1"/>
</dbReference>
<dbReference type="Proteomes" id="UP000268436">
    <property type="component" value="Unassembled WGS sequence"/>
</dbReference>
<feature type="domain" description="VWA-like" evidence="1">
    <location>
        <begin position="265"/>
        <end position="388"/>
    </location>
</feature>
<proteinExistence type="predicted"/>
<gene>
    <name evidence="3" type="ORF">EJK54_1060</name>
</gene>
<keyword evidence="4" id="KW-1185">Reference proteome</keyword>
<evidence type="ECO:0000313" key="4">
    <source>
        <dbReference type="Proteomes" id="UP000268436"/>
    </source>
</evidence>
<evidence type="ECO:0000259" key="1">
    <source>
        <dbReference type="Pfam" id="PF09967"/>
    </source>
</evidence>
<protein>
    <submittedName>
        <fullName evidence="3">Metallopeptidase domain protein</fullName>
    </submittedName>
</protein>
<sequence length="391" mass="44087">MDLQKLEKELSRVKIMLMGKPSAVFLAYAILHVPTVFSNKVATAATNGLRIEINPKFFQNLNQEERQFLLAHEVLHILLSHMTRLGTRDQKKFNIAADYVINTTLVHQGFTMINGGFYDKKYLNWSVEQVYNDLPDDTISNLSSNTSNHSEAGFGDSDIPSKLSTQDIIYADPNEAKKVAQTTQKIAIQASLQASMQGASSTVPHCVQRLLDELTKPKVNWKTVLRKYLFDLTKTDYSWRKPNRRLLTHGYYLPSLGGNCLSKISFAIDTSGSVSPRQFNEFLSEVAAVFKLLKPRELDILQFDHELQDHTTVKSLPQFTTLEFKGCGGTCPEVAVEAFMKTNSKALFVITDGYFWNKDAIPKPRQPVIWVIFDNPSFKAPFGSVIHVNST</sequence>
<feature type="domain" description="Putative metallopeptidase" evidence="2">
    <location>
        <begin position="23"/>
        <end position="256"/>
    </location>
</feature>
<reference evidence="3 4" key="1">
    <citation type="submission" date="2018-12" db="EMBL/GenBank/DDBJ databases">
        <title>Persistence of Moraxella catarrhalis in Chronic Obstructive Pulmonary Disease and Regulation of the Hag/MID Adhesin.</title>
        <authorList>
            <person name="Murphy T."/>
            <person name="Zhao X."/>
            <person name="Vyas G."/>
            <person name="Aluvathingal J."/>
            <person name="Nadendla S."/>
            <person name="Tallon L."/>
            <person name="Tettelin H."/>
        </authorList>
    </citation>
    <scope>NUCLEOTIDE SEQUENCE [LARGE SCALE GENOMIC DNA]</scope>
    <source>
        <strain evidence="3 4">173P27B1</strain>
    </source>
</reference>
<dbReference type="PANTHER" id="PTHR38730:SF1">
    <property type="entry name" value="SLL7028 PROTEIN"/>
    <property type="match status" value="1"/>
</dbReference>
<dbReference type="Pfam" id="PF13203">
    <property type="entry name" value="DUF2201_N"/>
    <property type="match status" value="1"/>
</dbReference>
<dbReference type="RefSeq" id="WP_003667862.1">
    <property type="nucleotide sequence ID" value="NZ_QZGU01000001.1"/>
</dbReference>
<dbReference type="InterPro" id="IPR025154">
    <property type="entry name" value="Put_metallopeptidase_dom"/>
</dbReference>
<name>A0ABY0BMH2_MORCA</name>
<accession>A0ABY0BMH2</accession>
<dbReference type="InterPro" id="IPR036465">
    <property type="entry name" value="vWFA_dom_sf"/>
</dbReference>
<evidence type="ECO:0000259" key="2">
    <source>
        <dbReference type="Pfam" id="PF13203"/>
    </source>
</evidence>
<dbReference type="Pfam" id="PF09967">
    <property type="entry name" value="DUF2201"/>
    <property type="match status" value="1"/>
</dbReference>
<comment type="caution">
    <text evidence="3">The sequence shown here is derived from an EMBL/GenBank/DDBJ whole genome shotgun (WGS) entry which is preliminary data.</text>
</comment>
<dbReference type="SUPFAM" id="SSF53300">
    <property type="entry name" value="vWA-like"/>
    <property type="match status" value="1"/>
</dbReference>
<dbReference type="EMBL" id="RYER01000003">
    <property type="protein sequence ID" value="RUO17545.1"/>
    <property type="molecule type" value="Genomic_DNA"/>
</dbReference>
<organism evidence="3 4">
    <name type="scientific">Moraxella catarrhalis</name>
    <name type="common">Branhamella catarrhalis</name>
    <dbReference type="NCBI Taxonomy" id="480"/>
    <lineage>
        <taxon>Bacteria</taxon>
        <taxon>Pseudomonadati</taxon>
        <taxon>Pseudomonadota</taxon>
        <taxon>Gammaproteobacteria</taxon>
        <taxon>Moraxellales</taxon>
        <taxon>Moraxellaceae</taxon>
        <taxon>Moraxella</taxon>
    </lineage>
</organism>
<evidence type="ECO:0000313" key="3">
    <source>
        <dbReference type="EMBL" id="RUO17545.1"/>
    </source>
</evidence>